<accession>A0A820CN55</accession>
<dbReference type="GO" id="GO:0016787">
    <property type="term" value="F:hydrolase activity"/>
    <property type="evidence" value="ECO:0007669"/>
    <property type="project" value="UniProtKB-KW"/>
</dbReference>
<dbReference type="Pfam" id="PF12971">
    <property type="entry name" value="NAGLU_N"/>
    <property type="match status" value="1"/>
</dbReference>
<keyword evidence="2" id="KW-0472">Membrane</keyword>
<feature type="transmembrane region" description="Helical" evidence="2">
    <location>
        <begin position="12"/>
        <end position="32"/>
    </location>
</feature>
<name>A0A820CN55_9BILA</name>
<keyword evidence="1" id="KW-0378">Hydrolase</keyword>
<evidence type="ECO:0000313" key="5">
    <source>
        <dbReference type="Proteomes" id="UP000663836"/>
    </source>
</evidence>
<dbReference type="Proteomes" id="UP000663836">
    <property type="component" value="Unassembled WGS sequence"/>
</dbReference>
<feature type="domain" description="Alpha-N-acetylglucosaminidase N-terminal" evidence="3">
    <location>
        <begin position="1"/>
        <end position="37"/>
    </location>
</feature>
<keyword evidence="2" id="KW-1133">Transmembrane helix</keyword>
<gene>
    <name evidence="4" type="ORF">JBS370_LOCUS37297</name>
</gene>
<keyword evidence="2" id="KW-0812">Transmembrane</keyword>
<feature type="non-terminal residue" evidence="4">
    <location>
        <position position="1"/>
    </location>
</feature>
<protein>
    <recommendedName>
        <fullName evidence="3">Alpha-N-acetylglucosaminidase N-terminal domain-containing protein</fullName>
    </recommendedName>
</protein>
<dbReference type="Gene3D" id="3.30.379.10">
    <property type="entry name" value="Chitobiase/beta-hexosaminidase domain 2-like"/>
    <property type="match status" value="1"/>
</dbReference>
<comment type="caution">
    <text evidence="4">The sequence shown here is derived from an EMBL/GenBank/DDBJ whole genome shotgun (WGS) entry which is preliminary data.</text>
</comment>
<dbReference type="InterPro" id="IPR024240">
    <property type="entry name" value="NAGLU_N"/>
</dbReference>
<evidence type="ECO:0000313" key="4">
    <source>
        <dbReference type="EMBL" id="CAF4217758.1"/>
    </source>
</evidence>
<proteinExistence type="predicted"/>
<dbReference type="AlphaFoldDB" id="A0A820CN55"/>
<dbReference type="InterPro" id="IPR029018">
    <property type="entry name" value="Hex-like_dom2"/>
</dbReference>
<dbReference type="EMBL" id="CAJOBD010016789">
    <property type="protein sequence ID" value="CAF4217758.1"/>
    <property type="molecule type" value="Genomic_DNA"/>
</dbReference>
<evidence type="ECO:0000259" key="3">
    <source>
        <dbReference type="Pfam" id="PF12971"/>
    </source>
</evidence>
<evidence type="ECO:0000256" key="1">
    <source>
        <dbReference type="ARBA" id="ARBA00022801"/>
    </source>
</evidence>
<sequence>DVFELSNESTPGTILISASTNVAVAWAFSYHLKYIANRSDII</sequence>
<evidence type="ECO:0000256" key="2">
    <source>
        <dbReference type="SAM" id="Phobius"/>
    </source>
</evidence>
<reference evidence="4" key="1">
    <citation type="submission" date="2021-02" db="EMBL/GenBank/DDBJ databases">
        <authorList>
            <person name="Nowell W R."/>
        </authorList>
    </citation>
    <scope>NUCLEOTIDE SEQUENCE</scope>
</reference>
<organism evidence="4 5">
    <name type="scientific">Rotaria sordida</name>
    <dbReference type="NCBI Taxonomy" id="392033"/>
    <lineage>
        <taxon>Eukaryota</taxon>
        <taxon>Metazoa</taxon>
        <taxon>Spiralia</taxon>
        <taxon>Gnathifera</taxon>
        <taxon>Rotifera</taxon>
        <taxon>Eurotatoria</taxon>
        <taxon>Bdelloidea</taxon>
        <taxon>Philodinida</taxon>
        <taxon>Philodinidae</taxon>
        <taxon>Rotaria</taxon>
    </lineage>
</organism>